<keyword evidence="1" id="KW-0732">Signal</keyword>
<dbReference type="EMBL" id="JANUHB010000002">
    <property type="protein sequence ID" value="MCS0808103.1"/>
    <property type="molecule type" value="Genomic_DNA"/>
</dbReference>
<evidence type="ECO:0000256" key="1">
    <source>
        <dbReference type="SAM" id="SignalP"/>
    </source>
</evidence>
<comment type="caution">
    <text evidence="2">The sequence shown here is derived from an EMBL/GenBank/DDBJ whole genome shotgun (WGS) entry which is preliminary data.</text>
</comment>
<evidence type="ECO:0000313" key="3">
    <source>
        <dbReference type="Proteomes" id="UP001206126"/>
    </source>
</evidence>
<keyword evidence="3" id="KW-1185">Reference proteome</keyword>
<protein>
    <submittedName>
        <fullName evidence="2">Uncharacterized protein</fullName>
    </submittedName>
</protein>
<feature type="signal peptide" evidence="1">
    <location>
        <begin position="1"/>
        <end position="19"/>
    </location>
</feature>
<gene>
    <name evidence="2" type="ORF">NX774_09245</name>
</gene>
<feature type="chain" id="PRO_5045799241" evidence="1">
    <location>
        <begin position="20"/>
        <end position="185"/>
    </location>
</feature>
<accession>A0ABT2DAD7</accession>
<name>A0ABT2DAD7_9BURK</name>
<evidence type="ECO:0000313" key="2">
    <source>
        <dbReference type="EMBL" id="MCS0808103.1"/>
    </source>
</evidence>
<organism evidence="2 3">
    <name type="scientific">Massilia agilis</name>
    <dbReference type="NCBI Taxonomy" id="1811226"/>
    <lineage>
        <taxon>Bacteria</taxon>
        <taxon>Pseudomonadati</taxon>
        <taxon>Pseudomonadota</taxon>
        <taxon>Betaproteobacteria</taxon>
        <taxon>Burkholderiales</taxon>
        <taxon>Oxalobacteraceae</taxon>
        <taxon>Telluria group</taxon>
        <taxon>Massilia</taxon>
    </lineage>
</organism>
<dbReference type="RefSeq" id="WP_258821883.1">
    <property type="nucleotide sequence ID" value="NZ_JANUHB010000002.1"/>
</dbReference>
<proteinExistence type="predicted"/>
<dbReference type="Proteomes" id="UP001206126">
    <property type="component" value="Unassembled WGS sequence"/>
</dbReference>
<sequence length="185" mass="20374">MRRLFLLQLCLFAHAFAVATELVATCNVGGNTGRRVDALRDSKIADTYVYYLRQDGTKRPFFGDRDSSRGSSVQVACVGSKARALVVTGEFTSNFLQGFVLSRNPKTGLVERLDFAEKNRPAWLYLSESQTAVVIPTNAYGETDKKFVMYRHFVGSAAEPQVVAVDELPAQAGAEIIELGNDRSQ</sequence>
<reference evidence="2 3" key="1">
    <citation type="submission" date="2022-08" db="EMBL/GenBank/DDBJ databases">
        <title>Reclassification of Massilia species as members of the genera Telluria, Duganella, Pseudoduganella, Mokoshia gen. nov. and Zemynaea gen. nov. using orthogonal and non-orthogonal genome-based approaches.</title>
        <authorList>
            <person name="Bowman J.P."/>
        </authorList>
    </citation>
    <scope>NUCLEOTIDE SEQUENCE [LARGE SCALE GENOMIC DNA]</scope>
    <source>
        <strain evidence="2 3">JCM 31605</strain>
    </source>
</reference>